<dbReference type="Proteomes" id="UP000308671">
    <property type="component" value="Unassembled WGS sequence"/>
</dbReference>
<protein>
    <submittedName>
        <fullName evidence="1">Uncharacterized protein</fullName>
    </submittedName>
</protein>
<keyword evidence="2" id="KW-1185">Reference proteome</keyword>
<dbReference type="PANTHER" id="PTHR40788">
    <property type="entry name" value="CLR5 DOMAIN-CONTAINING PROTEIN-RELATED"/>
    <property type="match status" value="1"/>
</dbReference>
<comment type="caution">
    <text evidence="1">The sequence shown here is derived from an EMBL/GenBank/DDBJ whole genome shotgun (WGS) entry which is preliminary data.</text>
</comment>
<gene>
    <name evidence="1" type="ORF">BGAL_0574g00050</name>
</gene>
<sequence>MHEVDLLKFAVPMENLLEPGMTEGAIDALNQFTAERMGTRTGFLYQDLVDYCVSQVQTHYGQQKDRVAQIRKKPPKTFEDPAYETMGPDILIQQRRQKEKNQFIDISPYDLTQDNIESAQAGTVELPRVFKVNKNTAQVFSTMFAKSEARGSVSWISFETAMVDLGFSVIPKFGSVYTFSPVGKDVGHEESITFHRPHKPEIEEWKLVVFASRLKRVYGWNEQSFKAI</sequence>
<organism evidence="1 2">
    <name type="scientific">Botrytis galanthina</name>
    <dbReference type="NCBI Taxonomy" id="278940"/>
    <lineage>
        <taxon>Eukaryota</taxon>
        <taxon>Fungi</taxon>
        <taxon>Dikarya</taxon>
        <taxon>Ascomycota</taxon>
        <taxon>Pezizomycotina</taxon>
        <taxon>Leotiomycetes</taxon>
        <taxon>Helotiales</taxon>
        <taxon>Sclerotiniaceae</taxon>
        <taxon>Botrytis</taxon>
    </lineage>
</organism>
<accession>A0A4S8QJ39</accession>
<name>A0A4S8QJ39_9HELO</name>
<reference evidence="1 2" key="1">
    <citation type="submission" date="2017-12" db="EMBL/GenBank/DDBJ databases">
        <title>Comparative genomics of Botrytis spp.</title>
        <authorList>
            <person name="Valero-Jimenez C.A."/>
            <person name="Tapia P."/>
            <person name="Veloso J."/>
            <person name="Silva-Moreno E."/>
            <person name="Staats M."/>
            <person name="Valdes J.H."/>
            <person name="Van Kan J.A.L."/>
        </authorList>
    </citation>
    <scope>NUCLEOTIDE SEQUENCE [LARGE SCALE GENOMIC DNA]</scope>
    <source>
        <strain evidence="1 2">MUCL435</strain>
    </source>
</reference>
<dbReference type="OrthoDB" id="2922289at2759"/>
<evidence type="ECO:0000313" key="2">
    <source>
        <dbReference type="Proteomes" id="UP000308671"/>
    </source>
</evidence>
<dbReference type="EMBL" id="PQXL01000573">
    <property type="protein sequence ID" value="THV44813.1"/>
    <property type="molecule type" value="Genomic_DNA"/>
</dbReference>
<proteinExistence type="predicted"/>
<evidence type="ECO:0000313" key="1">
    <source>
        <dbReference type="EMBL" id="THV44813.1"/>
    </source>
</evidence>
<dbReference type="AlphaFoldDB" id="A0A4S8QJ39"/>
<dbReference type="PANTHER" id="PTHR40788:SF1">
    <property type="entry name" value="IPA PROTEIN"/>
    <property type="match status" value="1"/>
</dbReference>